<dbReference type="GO" id="GO:0016020">
    <property type="term" value="C:membrane"/>
    <property type="evidence" value="ECO:0007669"/>
    <property type="project" value="UniProtKB-ARBA"/>
</dbReference>
<dbReference type="Pfam" id="PF00675">
    <property type="entry name" value="Peptidase_M16"/>
    <property type="match status" value="1"/>
</dbReference>
<reference evidence="6" key="1">
    <citation type="submission" date="2021-05" db="EMBL/GenBank/DDBJ databases">
        <authorList>
            <person name="Alioto T."/>
            <person name="Alioto T."/>
            <person name="Gomez Garrido J."/>
        </authorList>
    </citation>
    <scope>NUCLEOTIDE SEQUENCE</scope>
</reference>
<dbReference type="FunFam" id="3.30.830.10:FF:000021">
    <property type="entry name" value="Cytochrome b-c1 complex subunit 2"/>
    <property type="match status" value="1"/>
</dbReference>
<feature type="domain" description="Peptidase M16 C-terminal" evidence="5">
    <location>
        <begin position="194"/>
        <end position="364"/>
    </location>
</feature>
<keyword evidence="3" id="KW-0496">Mitochondrion</keyword>
<name>A0A8D8S2Y7_9HEMI</name>
<feature type="domain" description="Peptidase M16 N-terminal" evidence="4">
    <location>
        <begin position="42"/>
        <end position="185"/>
    </location>
</feature>
<organism evidence="6">
    <name type="scientific">Cacopsylla melanoneura</name>
    <dbReference type="NCBI Taxonomy" id="428564"/>
    <lineage>
        <taxon>Eukaryota</taxon>
        <taxon>Metazoa</taxon>
        <taxon>Ecdysozoa</taxon>
        <taxon>Arthropoda</taxon>
        <taxon>Hexapoda</taxon>
        <taxon>Insecta</taxon>
        <taxon>Pterygota</taxon>
        <taxon>Neoptera</taxon>
        <taxon>Paraneoptera</taxon>
        <taxon>Hemiptera</taxon>
        <taxon>Sternorrhyncha</taxon>
        <taxon>Psylloidea</taxon>
        <taxon>Psyllidae</taxon>
        <taxon>Psyllinae</taxon>
        <taxon>Cacopsylla</taxon>
    </lineage>
</organism>
<accession>A0A8D8S2Y7</accession>
<protein>
    <submittedName>
        <fullName evidence="6">Cytochrome b-c1 complex subunit 2, mitochondrial</fullName>
    </submittedName>
</protein>
<evidence type="ECO:0000259" key="5">
    <source>
        <dbReference type="Pfam" id="PF05193"/>
    </source>
</evidence>
<evidence type="ECO:0000256" key="1">
    <source>
        <dbReference type="ARBA" id="ARBA00004173"/>
    </source>
</evidence>
<comment type="subcellular location">
    <subcellularLocation>
        <location evidence="1">Mitochondrion</location>
    </subcellularLocation>
</comment>
<dbReference type="InterPro" id="IPR050361">
    <property type="entry name" value="MPP/UQCRC_Complex"/>
</dbReference>
<dbReference type="EMBL" id="HBUF01194629">
    <property type="protein sequence ID" value="CAG6659590.1"/>
    <property type="molecule type" value="Transcribed_RNA"/>
</dbReference>
<dbReference type="EMBL" id="HBUF01194630">
    <property type="protein sequence ID" value="CAG6659591.1"/>
    <property type="molecule type" value="Transcribed_RNA"/>
</dbReference>
<dbReference type="GO" id="GO:0046872">
    <property type="term" value="F:metal ion binding"/>
    <property type="evidence" value="ECO:0007669"/>
    <property type="project" value="InterPro"/>
</dbReference>
<dbReference type="FunFam" id="3.30.830.10:FF:000039">
    <property type="entry name" value="Ubiquinol-cytochrome c reductase core subunit 2"/>
    <property type="match status" value="1"/>
</dbReference>
<dbReference type="SUPFAM" id="SSF63411">
    <property type="entry name" value="LuxS/MPP-like metallohydrolase"/>
    <property type="match status" value="2"/>
</dbReference>
<dbReference type="EMBL" id="HBUF01194631">
    <property type="protein sequence ID" value="CAG6659592.1"/>
    <property type="molecule type" value="Transcribed_RNA"/>
</dbReference>
<evidence type="ECO:0000256" key="2">
    <source>
        <dbReference type="ARBA" id="ARBA00022946"/>
    </source>
</evidence>
<keyword evidence="2" id="KW-0809">Transit peptide</keyword>
<evidence type="ECO:0000256" key="3">
    <source>
        <dbReference type="ARBA" id="ARBA00023128"/>
    </source>
</evidence>
<dbReference type="PANTHER" id="PTHR11851">
    <property type="entry name" value="METALLOPROTEASE"/>
    <property type="match status" value="1"/>
</dbReference>
<dbReference type="EMBL" id="HBUF01194628">
    <property type="protein sequence ID" value="CAG6659589.1"/>
    <property type="molecule type" value="Transcribed_RNA"/>
</dbReference>
<sequence length="443" mass="46119">MASKLGTSNVVQIAKRSFAAQPAAKALFSPDLQSGTSYNKVKVVSVNESSPVARISVAFKAGARYETPDNLGVTHVLRSAAGLTTEEFNHFGIIRNVEQAGGSLYATVDREGIVYTIQAVRKEIGHIHKYLASIVGKTEFRPWEVSDLTPRLKYDRLTRPAQARLFDLLHSAAYRTGLGNSLFVPKYHLGAIGPETLKHYVNSTLTQANAVVVTSGLSLDDSKEFADSIAFPSGGAASSASPAKFIGGDQRKATAEPLAYVAVATESAAASAKEALAFAVLKYALGAGPSTKRGVGAGPLSQAVFGAGGDQASVSAFSVNYSDSGLFGFVLAGTRDKVTPSLQAAIDVIKGASVNDAHVARGKALLKRALAESFETLDSTVESVVRQAVGTGVVKSLPDLLAEVDALSTSDVSAAAGKIKSGKVASAAFGAIQKLPYIDTLLK</sequence>
<proteinExistence type="predicted"/>
<dbReference type="AlphaFoldDB" id="A0A8D8S2Y7"/>
<dbReference type="Gene3D" id="3.30.830.10">
    <property type="entry name" value="Metalloenzyme, LuxS/M16 peptidase-like"/>
    <property type="match status" value="2"/>
</dbReference>
<evidence type="ECO:0000259" key="4">
    <source>
        <dbReference type="Pfam" id="PF00675"/>
    </source>
</evidence>
<dbReference type="PANTHER" id="PTHR11851:SF226">
    <property type="entry name" value="CYTOCHROME B-C1 COMPLEX SUBUNIT 2, MITOCHONDRIAL"/>
    <property type="match status" value="1"/>
</dbReference>
<dbReference type="GO" id="GO:0005739">
    <property type="term" value="C:mitochondrion"/>
    <property type="evidence" value="ECO:0007669"/>
    <property type="project" value="UniProtKB-SubCell"/>
</dbReference>
<dbReference type="InterPro" id="IPR011249">
    <property type="entry name" value="Metalloenz_LuxS/M16"/>
</dbReference>
<dbReference type="InterPro" id="IPR011765">
    <property type="entry name" value="Pept_M16_N"/>
</dbReference>
<evidence type="ECO:0000313" key="6">
    <source>
        <dbReference type="EMBL" id="CAG6659591.1"/>
    </source>
</evidence>
<dbReference type="InterPro" id="IPR007863">
    <property type="entry name" value="Peptidase_M16_C"/>
</dbReference>
<dbReference type="Pfam" id="PF05193">
    <property type="entry name" value="Peptidase_M16_C"/>
    <property type="match status" value="1"/>
</dbReference>